<dbReference type="AlphaFoldDB" id="A0A1J5P149"/>
<gene>
    <name evidence="1" type="ORF">GALL_536250</name>
</gene>
<name>A0A1J5P149_9ZZZZ</name>
<dbReference type="EMBL" id="MLJW01007811">
    <property type="protein sequence ID" value="OIQ64822.1"/>
    <property type="molecule type" value="Genomic_DNA"/>
</dbReference>
<accession>A0A1J5P149</accession>
<evidence type="ECO:0000313" key="1">
    <source>
        <dbReference type="EMBL" id="OIQ64822.1"/>
    </source>
</evidence>
<reference evidence="1" key="1">
    <citation type="submission" date="2016-10" db="EMBL/GenBank/DDBJ databases">
        <title>Sequence of Gallionella enrichment culture.</title>
        <authorList>
            <person name="Poehlein A."/>
            <person name="Muehling M."/>
            <person name="Daniel R."/>
        </authorList>
    </citation>
    <scope>NUCLEOTIDE SEQUENCE</scope>
</reference>
<proteinExistence type="predicted"/>
<comment type="caution">
    <text evidence="1">The sequence shown here is derived from an EMBL/GenBank/DDBJ whole genome shotgun (WGS) entry which is preliminary data.</text>
</comment>
<sequence>MTLASGEFCSVTGTSNLASSAGTRLTWVTVPIQTGASATTSPFLTMVFSVNWRKAQFISFSPSEPRSAIVFTPLNTTSTRRPP</sequence>
<protein>
    <submittedName>
        <fullName evidence="1">Uncharacterized protein</fullName>
    </submittedName>
</protein>
<organism evidence="1">
    <name type="scientific">mine drainage metagenome</name>
    <dbReference type="NCBI Taxonomy" id="410659"/>
    <lineage>
        <taxon>unclassified sequences</taxon>
        <taxon>metagenomes</taxon>
        <taxon>ecological metagenomes</taxon>
    </lineage>
</organism>